<reference evidence="2 4" key="1">
    <citation type="submission" date="2020-04" db="EMBL/GenBank/DDBJ databases">
        <authorList>
            <person name="Alioto T."/>
            <person name="Alioto T."/>
            <person name="Gomez Garrido J."/>
        </authorList>
    </citation>
    <scope>NUCLEOTIDE SEQUENCE [LARGE SCALE GENOMIC DNA]</scope>
</reference>
<proteinExistence type="predicted"/>
<accession>A0A8S1E4N8</accession>
<dbReference type="Proteomes" id="UP000494165">
    <property type="component" value="Unassembled WGS sequence"/>
</dbReference>
<feature type="region of interest" description="Disordered" evidence="1">
    <location>
        <begin position="1"/>
        <end position="89"/>
    </location>
</feature>
<feature type="region of interest" description="Disordered" evidence="1">
    <location>
        <begin position="134"/>
        <end position="163"/>
    </location>
</feature>
<dbReference type="EMBL" id="CADEPI010000830">
    <property type="protein sequence ID" value="CAB3388608.1"/>
    <property type="molecule type" value="Genomic_DNA"/>
</dbReference>
<feature type="compositionally biased region" description="Low complexity" evidence="1">
    <location>
        <begin position="22"/>
        <end position="33"/>
    </location>
</feature>
<evidence type="ECO:0000313" key="3">
    <source>
        <dbReference type="EMBL" id="CAB3389095.1"/>
    </source>
</evidence>
<evidence type="ECO:0000313" key="4">
    <source>
        <dbReference type="Proteomes" id="UP000494165"/>
    </source>
</evidence>
<name>A0A8S1E4N8_9INSE</name>
<feature type="compositionally biased region" description="Basic and acidic residues" evidence="1">
    <location>
        <begin position="1"/>
        <end position="16"/>
    </location>
</feature>
<keyword evidence="4" id="KW-1185">Reference proteome</keyword>
<dbReference type="AlphaFoldDB" id="A0A8S1E4N8"/>
<protein>
    <submittedName>
        <fullName evidence="2">Uncharacterized protein</fullName>
    </submittedName>
</protein>
<gene>
    <name evidence="3" type="ORF">CLODIP_2_CD08708</name>
    <name evidence="2" type="ORF">CLODIP_2_CD14001</name>
</gene>
<evidence type="ECO:0000256" key="1">
    <source>
        <dbReference type="SAM" id="MobiDB-lite"/>
    </source>
</evidence>
<comment type="caution">
    <text evidence="2">The sequence shown here is derived from an EMBL/GenBank/DDBJ whole genome shotgun (WGS) entry which is preliminary data.</text>
</comment>
<feature type="compositionally biased region" description="Basic and acidic residues" evidence="1">
    <location>
        <begin position="137"/>
        <end position="152"/>
    </location>
</feature>
<sequence>METDPVEDHAVPKDDTTLNAIDSSENGNANASNADDDAAPSDQSNHNEAAVQEADPFADSPPLECQRVPDNRFPNDDEERGRKSAALERQMADHEIERIVIQKKMADFKHQLEVLKKKNQALMNDPALQTITKSHRPSFEHDSVHALERAGANRETPAEDSYL</sequence>
<evidence type="ECO:0000313" key="2">
    <source>
        <dbReference type="EMBL" id="CAB3388608.1"/>
    </source>
</evidence>
<feature type="compositionally biased region" description="Basic and acidic residues" evidence="1">
    <location>
        <begin position="67"/>
        <end position="89"/>
    </location>
</feature>
<dbReference type="EMBL" id="CADEPI010001183">
    <property type="protein sequence ID" value="CAB3389095.1"/>
    <property type="molecule type" value="Genomic_DNA"/>
</dbReference>
<organism evidence="2 4">
    <name type="scientific">Cloeon dipterum</name>
    <dbReference type="NCBI Taxonomy" id="197152"/>
    <lineage>
        <taxon>Eukaryota</taxon>
        <taxon>Metazoa</taxon>
        <taxon>Ecdysozoa</taxon>
        <taxon>Arthropoda</taxon>
        <taxon>Hexapoda</taxon>
        <taxon>Insecta</taxon>
        <taxon>Pterygota</taxon>
        <taxon>Palaeoptera</taxon>
        <taxon>Ephemeroptera</taxon>
        <taxon>Pisciforma</taxon>
        <taxon>Baetidae</taxon>
        <taxon>Cloeon</taxon>
    </lineage>
</organism>